<dbReference type="RefSeq" id="XP_041152875.1">
    <property type="nucleotide sequence ID" value="XM_041296405.1"/>
</dbReference>
<name>A0A9P7AAF4_9AGAM</name>
<keyword evidence="2" id="KW-1185">Reference proteome</keyword>
<comment type="caution">
    <text evidence="1">The sequence shown here is derived from an EMBL/GenBank/DDBJ whole genome shotgun (WGS) entry which is preliminary data.</text>
</comment>
<dbReference type="Proteomes" id="UP000719766">
    <property type="component" value="Unassembled WGS sequence"/>
</dbReference>
<dbReference type="OrthoDB" id="2418900at2759"/>
<reference evidence="1" key="1">
    <citation type="journal article" date="2020" name="New Phytol.">
        <title>Comparative genomics reveals dynamic genome evolution in host specialist ectomycorrhizal fungi.</title>
        <authorList>
            <person name="Lofgren L.A."/>
            <person name="Nguyen N.H."/>
            <person name="Vilgalys R."/>
            <person name="Ruytinx J."/>
            <person name="Liao H.L."/>
            <person name="Branco S."/>
            <person name="Kuo A."/>
            <person name="LaButti K."/>
            <person name="Lipzen A."/>
            <person name="Andreopoulos W."/>
            <person name="Pangilinan J."/>
            <person name="Riley R."/>
            <person name="Hundley H."/>
            <person name="Na H."/>
            <person name="Barry K."/>
            <person name="Grigoriev I.V."/>
            <person name="Stajich J.E."/>
            <person name="Kennedy P.G."/>
        </authorList>
    </citation>
    <scope>NUCLEOTIDE SEQUENCE</scope>
    <source>
        <strain evidence="1">S12</strain>
    </source>
</reference>
<dbReference type="EMBL" id="JABBWE010000112">
    <property type="protein sequence ID" value="KAG1785392.1"/>
    <property type="molecule type" value="Genomic_DNA"/>
</dbReference>
<accession>A0A9P7AAF4</accession>
<evidence type="ECO:0000313" key="1">
    <source>
        <dbReference type="EMBL" id="KAG1785392.1"/>
    </source>
</evidence>
<protein>
    <submittedName>
        <fullName evidence="1">Uncharacterized protein</fullName>
    </submittedName>
</protein>
<sequence>QFPRGATVLSAVLSSDKTNITTMTGARLAHLLLLGLTNICMHTCTKLSSKAFLLTALFPIPKYLYPNQRMQGVLEDHLMHKCLSIILKLLMKAAEVGIMMSDPVGNVWHCFTPLAVYIIDTPEAAMLACVCGKTSPFTMASYLQFG</sequence>
<dbReference type="InterPro" id="IPR041078">
    <property type="entry name" value="Plavaka"/>
</dbReference>
<proteinExistence type="predicted"/>
<feature type="non-terminal residue" evidence="1">
    <location>
        <position position="1"/>
    </location>
</feature>
<evidence type="ECO:0000313" key="2">
    <source>
        <dbReference type="Proteomes" id="UP000719766"/>
    </source>
</evidence>
<dbReference type="Pfam" id="PF18759">
    <property type="entry name" value="Plavaka"/>
    <property type="match status" value="1"/>
</dbReference>
<dbReference type="AlphaFoldDB" id="A0A9P7AAF4"/>
<feature type="non-terminal residue" evidence="1">
    <location>
        <position position="146"/>
    </location>
</feature>
<dbReference type="GeneID" id="64590169"/>
<organism evidence="1 2">
    <name type="scientific">Suillus plorans</name>
    <dbReference type="NCBI Taxonomy" id="116603"/>
    <lineage>
        <taxon>Eukaryota</taxon>
        <taxon>Fungi</taxon>
        <taxon>Dikarya</taxon>
        <taxon>Basidiomycota</taxon>
        <taxon>Agaricomycotina</taxon>
        <taxon>Agaricomycetes</taxon>
        <taxon>Agaricomycetidae</taxon>
        <taxon>Boletales</taxon>
        <taxon>Suillineae</taxon>
        <taxon>Suillaceae</taxon>
        <taxon>Suillus</taxon>
    </lineage>
</organism>
<gene>
    <name evidence="1" type="ORF">HD556DRAFT_1202432</name>
</gene>